<dbReference type="GO" id="GO:0043565">
    <property type="term" value="F:sequence-specific DNA binding"/>
    <property type="evidence" value="ECO:0007669"/>
    <property type="project" value="InterPro"/>
</dbReference>
<feature type="compositionally biased region" description="Basic residues" evidence="9">
    <location>
        <begin position="171"/>
        <end position="181"/>
    </location>
</feature>
<feature type="domain" description="GATA-type" evidence="10">
    <location>
        <begin position="196"/>
        <end position="230"/>
    </location>
</feature>
<evidence type="ECO:0000313" key="12">
    <source>
        <dbReference type="Proteomes" id="UP001151752"/>
    </source>
</evidence>
<protein>
    <submittedName>
        <fullName evidence="11">GATA TRANSCRIPTION FACTOR</fullName>
    </submittedName>
</protein>
<dbReference type="GO" id="GO:0008270">
    <property type="term" value="F:zinc ion binding"/>
    <property type="evidence" value="ECO:0007669"/>
    <property type="project" value="UniProtKB-KW"/>
</dbReference>
<dbReference type="PANTHER" id="PTHR46813:SF16">
    <property type="entry name" value="GATA TRANSCRIPTION FACTOR 18"/>
    <property type="match status" value="1"/>
</dbReference>
<gene>
    <name evidence="11" type="ORF">OIU74_013891</name>
</gene>
<dbReference type="Gene3D" id="3.30.50.10">
    <property type="entry name" value="Erythroid Transcription Factor GATA-1, subunit A"/>
    <property type="match status" value="1"/>
</dbReference>
<evidence type="ECO:0000256" key="6">
    <source>
        <dbReference type="ARBA" id="ARBA00023163"/>
    </source>
</evidence>
<dbReference type="InterPro" id="IPR013088">
    <property type="entry name" value="Znf_NHR/GATA"/>
</dbReference>
<dbReference type="Proteomes" id="UP001151752">
    <property type="component" value="Chromosome 3"/>
</dbReference>
<keyword evidence="4" id="KW-0805">Transcription regulation</keyword>
<evidence type="ECO:0000256" key="1">
    <source>
        <dbReference type="ARBA" id="ARBA00022723"/>
    </source>
</evidence>
<dbReference type="PANTHER" id="PTHR46813">
    <property type="entry name" value="GATA TRANSCRIPTION FACTOR 18"/>
    <property type="match status" value="1"/>
</dbReference>
<dbReference type="SMART" id="SM00401">
    <property type="entry name" value="ZnF_GATA"/>
    <property type="match status" value="1"/>
</dbReference>
<comment type="similarity">
    <text evidence="7">Belongs to the type IV zinc-finger family. Class B subfamily.</text>
</comment>
<feature type="compositionally biased region" description="Polar residues" evidence="9">
    <location>
        <begin position="132"/>
        <end position="141"/>
    </location>
</feature>
<dbReference type="PROSITE" id="PS50114">
    <property type="entry name" value="GATA_ZN_FINGER_2"/>
    <property type="match status" value="1"/>
</dbReference>
<dbReference type="SUPFAM" id="SSF57716">
    <property type="entry name" value="Glucocorticoid receptor-like (DNA-binding domain)"/>
    <property type="match status" value="1"/>
</dbReference>
<keyword evidence="2 8" id="KW-0863">Zinc-finger</keyword>
<dbReference type="AlphaFoldDB" id="A0A9Q0PUH5"/>
<name>A0A9Q0PUH5_9ROSI</name>
<keyword evidence="12" id="KW-1185">Reference proteome</keyword>
<keyword evidence="3" id="KW-0862">Zinc</keyword>
<evidence type="ECO:0000256" key="4">
    <source>
        <dbReference type="ARBA" id="ARBA00023015"/>
    </source>
</evidence>
<evidence type="ECO:0000256" key="7">
    <source>
        <dbReference type="ARBA" id="ARBA00024019"/>
    </source>
</evidence>
<keyword evidence="5" id="KW-0238">DNA-binding</keyword>
<dbReference type="EMBL" id="JAPFFM010000017">
    <property type="protein sequence ID" value="KAJ6694659.1"/>
    <property type="molecule type" value="Genomic_DNA"/>
</dbReference>
<feature type="region of interest" description="Disordered" evidence="9">
    <location>
        <begin position="126"/>
        <end position="181"/>
    </location>
</feature>
<keyword evidence="1" id="KW-0479">Metal-binding</keyword>
<feature type="compositionally biased region" description="Polar residues" evidence="9">
    <location>
        <begin position="150"/>
        <end position="164"/>
    </location>
</feature>
<evidence type="ECO:0000313" key="11">
    <source>
        <dbReference type="EMBL" id="KAJ6694659.1"/>
    </source>
</evidence>
<dbReference type="GO" id="GO:0006355">
    <property type="term" value="P:regulation of DNA-templated transcription"/>
    <property type="evidence" value="ECO:0007669"/>
    <property type="project" value="InterPro"/>
</dbReference>
<evidence type="ECO:0000256" key="2">
    <source>
        <dbReference type="ARBA" id="ARBA00022771"/>
    </source>
</evidence>
<keyword evidence="6" id="KW-0804">Transcription</keyword>
<evidence type="ECO:0000256" key="9">
    <source>
        <dbReference type="SAM" id="MobiDB-lite"/>
    </source>
</evidence>
<evidence type="ECO:0000256" key="5">
    <source>
        <dbReference type="ARBA" id="ARBA00023125"/>
    </source>
</evidence>
<organism evidence="11 12">
    <name type="scientific">Salix koriyanagi</name>
    <dbReference type="NCBI Taxonomy" id="2511006"/>
    <lineage>
        <taxon>Eukaryota</taxon>
        <taxon>Viridiplantae</taxon>
        <taxon>Streptophyta</taxon>
        <taxon>Embryophyta</taxon>
        <taxon>Tracheophyta</taxon>
        <taxon>Spermatophyta</taxon>
        <taxon>Magnoliopsida</taxon>
        <taxon>eudicotyledons</taxon>
        <taxon>Gunneridae</taxon>
        <taxon>Pentapetalae</taxon>
        <taxon>rosids</taxon>
        <taxon>fabids</taxon>
        <taxon>Malpighiales</taxon>
        <taxon>Salicaceae</taxon>
        <taxon>Saliceae</taxon>
        <taxon>Salix</taxon>
    </lineage>
</organism>
<comment type="caution">
    <text evidence="11">The sequence shown here is derived from an EMBL/GenBank/DDBJ whole genome shotgun (WGS) entry which is preliminary data.</text>
</comment>
<proteinExistence type="inferred from homology"/>
<accession>A0A9Q0PUH5</accession>
<evidence type="ECO:0000256" key="3">
    <source>
        <dbReference type="ARBA" id="ARBA00022833"/>
    </source>
</evidence>
<reference evidence="11" key="1">
    <citation type="submission" date="2022-11" db="EMBL/GenBank/DDBJ databases">
        <authorList>
            <person name="Hyden B.L."/>
            <person name="Feng K."/>
            <person name="Yates T."/>
            <person name="Jawdy S."/>
            <person name="Smart L.B."/>
            <person name="Muchero W."/>
        </authorList>
    </citation>
    <scope>NUCLEOTIDE SEQUENCE</scope>
    <source>
        <tissue evidence="11">Shoot tip</tissue>
    </source>
</reference>
<evidence type="ECO:0000256" key="8">
    <source>
        <dbReference type="PROSITE-ProRule" id="PRU00094"/>
    </source>
</evidence>
<sequence>MTKNDARDVVDLTLRLGLGNHAGRSHRINLIDLFNTPLPVTTPDLVSLNFNAGSSSSPNKGINSGPTNGAQEHAALKHLGTINTGYLSLNATGITCGGGNAAAEMGLGMVAGGDHSQGGLTFKSLARDMGNQHPSNFSKSLNPCRPPLSALNTRTQSSNSSTDGQIGRSYGSRRRGSRRPRQVCFFDPHRRCVNFNCNTRYTPMWRNGPLGSKTLCNACGIKYKKEEKRRRAGGATSNRNNI</sequence>
<dbReference type="InterPro" id="IPR000679">
    <property type="entry name" value="Znf_GATA"/>
</dbReference>
<reference evidence="11" key="2">
    <citation type="journal article" date="2023" name="Int. J. Mol. Sci.">
        <title>De Novo Assembly and Annotation of 11 Diverse Shrub Willow (Salix) Genomes Reveals Novel Gene Organization in Sex-Linked Regions.</title>
        <authorList>
            <person name="Hyden B."/>
            <person name="Feng K."/>
            <person name="Yates T.B."/>
            <person name="Jawdy S."/>
            <person name="Cereghino C."/>
            <person name="Smart L.B."/>
            <person name="Muchero W."/>
        </authorList>
    </citation>
    <scope>NUCLEOTIDE SEQUENCE</scope>
    <source>
        <tissue evidence="11">Shoot tip</tissue>
    </source>
</reference>
<dbReference type="Pfam" id="PF00320">
    <property type="entry name" value="GATA"/>
    <property type="match status" value="1"/>
</dbReference>
<evidence type="ECO:0000259" key="10">
    <source>
        <dbReference type="PROSITE" id="PS50114"/>
    </source>
</evidence>
<dbReference type="CDD" id="cd00202">
    <property type="entry name" value="ZnF_GATA"/>
    <property type="match status" value="1"/>
</dbReference>